<dbReference type="Gene3D" id="1.10.630.10">
    <property type="entry name" value="Cytochrome P450"/>
    <property type="match status" value="2"/>
</dbReference>
<keyword evidence="4" id="KW-1185">Reference proteome</keyword>
<keyword evidence="1" id="KW-1133">Transmembrane helix</keyword>
<dbReference type="GO" id="GO:0004497">
    <property type="term" value="F:monooxygenase activity"/>
    <property type="evidence" value="ECO:0007669"/>
    <property type="project" value="InterPro"/>
</dbReference>
<dbReference type="PANTHER" id="PTHR24299:SF59">
    <property type="entry name" value="CYTOCHROME P450 SUPERFAMILY PROTEIN"/>
    <property type="match status" value="1"/>
</dbReference>
<comment type="caution">
    <text evidence="3">The sequence shown here is derived from an EMBL/GenBank/DDBJ whole genome shotgun (WGS) entry which is preliminary data.</text>
</comment>
<organism evidence="3 4">
    <name type="scientific">Dillenia turbinata</name>
    <dbReference type="NCBI Taxonomy" id="194707"/>
    <lineage>
        <taxon>Eukaryota</taxon>
        <taxon>Viridiplantae</taxon>
        <taxon>Streptophyta</taxon>
        <taxon>Embryophyta</taxon>
        <taxon>Tracheophyta</taxon>
        <taxon>Spermatophyta</taxon>
        <taxon>Magnoliopsida</taxon>
        <taxon>eudicotyledons</taxon>
        <taxon>Gunneridae</taxon>
        <taxon>Pentapetalae</taxon>
        <taxon>Dilleniales</taxon>
        <taxon>Dilleniaceae</taxon>
        <taxon>Dillenia</taxon>
    </lineage>
</organism>
<dbReference type="AlphaFoldDB" id="A0AAN8UVM1"/>
<feature type="signal peptide" evidence="2">
    <location>
        <begin position="1"/>
        <end position="19"/>
    </location>
</feature>
<sequence length="444" mass="50137">MDFLISVLCLLLAWTLIQALLSNMKTRNRKLQVPPGPLPYPIVGSILQLGDKPHKSLAELAKVHECSDAKVAVDIGRAAFVTSLNLWGDQKRKINRSSHSKRFERNRENMDFMTLVLWLFLSWISIQAFLLATKARNSNHKKPPLPPGPFPYPVVGNLFKLGDKPHKSLTSLAKIYGPIMSLKLGQITTIVISSPTLAKEVLQSNDLCFSYRAPPDSIKAYDHHLHSIIWLPPLNKWRNYRKITNSHIFSAQKLDANQHLRQKKVEEMLQYVQQCSQAGVAVNIGRIAFVTSLNLLSNTMFSVDLVNPSSASAQEFKELVSSIMEEGGTPNLSDYFPVLRYVDPQGIRRRMSDRFAKMFEIFDSFFEQKLLSRKATVSVPTPSIDVLDTLLDLIQQDQDIDRTSILHLFLFEDGVGGLEEMDMDDKFGIALQKSKPLLVVPVKL</sequence>
<evidence type="ECO:0000313" key="3">
    <source>
        <dbReference type="EMBL" id="KAK6917587.1"/>
    </source>
</evidence>
<dbReference type="InterPro" id="IPR001128">
    <property type="entry name" value="Cyt_P450"/>
</dbReference>
<feature type="chain" id="PRO_5042820594" evidence="2">
    <location>
        <begin position="20"/>
        <end position="444"/>
    </location>
</feature>
<dbReference type="GO" id="GO:0020037">
    <property type="term" value="F:heme binding"/>
    <property type="evidence" value="ECO:0007669"/>
    <property type="project" value="InterPro"/>
</dbReference>
<accession>A0AAN8UVM1</accession>
<dbReference type="PANTHER" id="PTHR24299">
    <property type="entry name" value="CYTOCHROME P450 FAMILY 1"/>
    <property type="match status" value="1"/>
</dbReference>
<dbReference type="GO" id="GO:0005506">
    <property type="term" value="F:iron ion binding"/>
    <property type="evidence" value="ECO:0007669"/>
    <property type="project" value="InterPro"/>
</dbReference>
<dbReference type="EMBL" id="JBAMMX010000023">
    <property type="protein sequence ID" value="KAK6917587.1"/>
    <property type="molecule type" value="Genomic_DNA"/>
</dbReference>
<name>A0AAN8UVM1_9MAGN</name>
<protein>
    <submittedName>
        <fullName evidence="3">Cytochrome P450</fullName>
    </submittedName>
</protein>
<dbReference type="GO" id="GO:0016705">
    <property type="term" value="F:oxidoreductase activity, acting on paired donors, with incorporation or reduction of molecular oxygen"/>
    <property type="evidence" value="ECO:0007669"/>
    <property type="project" value="InterPro"/>
</dbReference>
<proteinExistence type="predicted"/>
<evidence type="ECO:0000313" key="4">
    <source>
        <dbReference type="Proteomes" id="UP001370490"/>
    </source>
</evidence>
<keyword evidence="1" id="KW-0472">Membrane</keyword>
<dbReference type="InterPro" id="IPR036396">
    <property type="entry name" value="Cyt_P450_sf"/>
</dbReference>
<feature type="transmembrane region" description="Helical" evidence="1">
    <location>
        <begin position="112"/>
        <end position="132"/>
    </location>
</feature>
<dbReference type="Pfam" id="PF00067">
    <property type="entry name" value="p450"/>
    <property type="match status" value="1"/>
</dbReference>
<dbReference type="Proteomes" id="UP001370490">
    <property type="component" value="Unassembled WGS sequence"/>
</dbReference>
<reference evidence="3 4" key="1">
    <citation type="submission" date="2023-12" db="EMBL/GenBank/DDBJ databases">
        <title>A high-quality genome assembly for Dillenia turbinata (Dilleniales).</title>
        <authorList>
            <person name="Chanderbali A."/>
        </authorList>
    </citation>
    <scope>NUCLEOTIDE SEQUENCE [LARGE SCALE GENOMIC DNA]</scope>
    <source>
        <strain evidence="3">LSX21</strain>
        <tissue evidence="3">Leaf</tissue>
    </source>
</reference>
<evidence type="ECO:0000256" key="1">
    <source>
        <dbReference type="SAM" id="Phobius"/>
    </source>
</evidence>
<dbReference type="SUPFAM" id="SSF48264">
    <property type="entry name" value="Cytochrome P450"/>
    <property type="match status" value="2"/>
</dbReference>
<keyword evidence="1" id="KW-0812">Transmembrane</keyword>
<evidence type="ECO:0000256" key="2">
    <source>
        <dbReference type="SAM" id="SignalP"/>
    </source>
</evidence>
<keyword evidence="2" id="KW-0732">Signal</keyword>
<gene>
    <name evidence="3" type="ORF">RJ641_018338</name>
</gene>